<comment type="similarity">
    <text evidence="1">Belongs to the AAR2 family.</text>
</comment>
<comment type="caution">
    <text evidence="7">The sequence shown here is derived from an EMBL/GenBank/DDBJ whole genome shotgun (WGS) entry which is preliminary data.</text>
</comment>
<evidence type="ECO:0000259" key="4">
    <source>
        <dbReference type="Pfam" id="PF05282"/>
    </source>
</evidence>
<feature type="domain" description="Temptin Cys/Cys disulfide" evidence="6">
    <location>
        <begin position="18"/>
        <end position="110"/>
    </location>
</feature>
<dbReference type="InterPro" id="IPR033648">
    <property type="entry name" value="AAR2_C"/>
</dbReference>
<feature type="signal peptide" evidence="3">
    <location>
        <begin position="1"/>
        <end position="19"/>
    </location>
</feature>
<dbReference type="InterPro" id="IPR007946">
    <property type="entry name" value="AAR2"/>
</dbReference>
<dbReference type="EMBL" id="JAENGZ010000549">
    <property type="protein sequence ID" value="KAG6957350.1"/>
    <property type="molecule type" value="Genomic_DNA"/>
</dbReference>
<evidence type="ECO:0000259" key="6">
    <source>
        <dbReference type="Pfam" id="PF24784"/>
    </source>
</evidence>
<dbReference type="CDD" id="cd13777">
    <property type="entry name" value="Aar2_N"/>
    <property type="match status" value="1"/>
</dbReference>
<accession>A0A8T1UB37</accession>
<evidence type="ECO:0008006" key="9">
    <source>
        <dbReference type="Google" id="ProtNLM"/>
    </source>
</evidence>
<keyword evidence="3" id="KW-0732">Signal</keyword>
<evidence type="ECO:0000256" key="3">
    <source>
        <dbReference type="SAM" id="SignalP"/>
    </source>
</evidence>
<dbReference type="PANTHER" id="PTHR12689">
    <property type="entry name" value="A1 CISTRON SPLICING FACTOR AAR2-RELATED"/>
    <property type="match status" value="1"/>
</dbReference>
<evidence type="ECO:0000313" key="7">
    <source>
        <dbReference type="EMBL" id="KAG6957350.1"/>
    </source>
</evidence>
<dbReference type="OrthoDB" id="201752at2759"/>
<dbReference type="GO" id="GO:0000244">
    <property type="term" value="P:spliceosomal tri-snRNP complex assembly"/>
    <property type="evidence" value="ECO:0007669"/>
    <property type="project" value="TreeGrafter"/>
</dbReference>
<dbReference type="Pfam" id="PF24784">
    <property type="entry name" value="Temptin_C"/>
    <property type="match status" value="1"/>
</dbReference>
<dbReference type="PANTHER" id="PTHR12689:SF4">
    <property type="entry name" value="PROTEIN AAR2 HOMOLOG"/>
    <property type="match status" value="1"/>
</dbReference>
<feature type="domain" description="AAR2 N-terminal" evidence="5">
    <location>
        <begin position="253"/>
        <end position="381"/>
    </location>
</feature>
<organism evidence="7 8">
    <name type="scientific">Phytophthora cactorum</name>
    <dbReference type="NCBI Taxonomy" id="29920"/>
    <lineage>
        <taxon>Eukaryota</taxon>
        <taxon>Sar</taxon>
        <taxon>Stramenopiles</taxon>
        <taxon>Oomycota</taxon>
        <taxon>Peronosporomycetes</taxon>
        <taxon>Peronosporales</taxon>
        <taxon>Peronosporaceae</taxon>
        <taxon>Phytophthora</taxon>
    </lineage>
</organism>
<dbReference type="AlphaFoldDB" id="A0A8T1UB37"/>
<feature type="compositionally biased region" description="Polar residues" evidence="2">
    <location>
        <begin position="189"/>
        <end position="203"/>
    </location>
</feature>
<dbReference type="VEuPathDB" id="FungiDB:PC110_g14887"/>
<dbReference type="CDD" id="cd13778">
    <property type="entry name" value="Aar2_C"/>
    <property type="match status" value="1"/>
</dbReference>
<evidence type="ECO:0000313" key="8">
    <source>
        <dbReference type="Proteomes" id="UP000688947"/>
    </source>
</evidence>
<feature type="compositionally biased region" description="Low complexity" evidence="2">
    <location>
        <begin position="139"/>
        <end position="169"/>
    </location>
</feature>
<reference evidence="7" key="1">
    <citation type="submission" date="2021-01" db="EMBL/GenBank/DDBJ databases">
        <title>Phytophthora aleatoria, a newly-described species from Pinus radiata is distinct from Phytophthora cactorum isolates based on comparative genomics.</title>
        <authorList>
            <person name="Mcdougal R."/>
            <person name="Panda P."/>
            <person name="Williams N."/>
            <person name="Studholme D.J."/>
        </authorList>
    </citation>
    <scope>NUCLEOTIDE SEQUENCE</scope>
    <source>
        <strain evidence="7">NZFS 3830</strain>
    </source>
</reference>
<dbReference type="InterPro" id="IPR057626">
    <property type="entry name" value="S-S_Temptin"/>
</dbReference>
<dbReference type="InterPro" id="IPR033647">
    <property type="entry name" value="Aar2_N"/>
</dbReference>
<evidence type="ECO:0000256" key="2">
    <source>
        <dbReference type="SAM" id="MobiDB-lite"/>
    </source>
</evidence>
<dbReference type="Pfam" id="PF05282">
    <property type="entry name" value="AAR2"/>
    <property type="match status" value="1"/>
</dbReference>
<feature type="chain" id="PRO_5035814753" description="AAR2 protein" evidence="3">
    <location>
        <begin position="20"/>
        <end position="643"/>
    </location>
</feature>
<dbReference type="Proteomes" id="UP000688947">
    <property type="component" value="Unassembled WGS sequence"/>
</dbReference>
<protein>
    <recommendedName>
        <fullName evidence="9">AAR2 protein</fullName>
    </recommendedName>
</protein>
<dbReference type="Pfam" id="PF20981">
    <property type="entry name" value="AAR2_1st"/>
    <property type="match status" value="1"/>
</dbReference>
<name>A0A8T1UB37_9STRA</name>
<evidence type="ECO:0000259" key="5">
    <source>
        <dbReference type="Pfam" id="PF20981"/>
    </source>
</evidence>
<dbReference type="FunFam" id="2.60.34.20:FF:000001">
    <property type="entry name" value="protein AAR2 homolog"/>
    <property type="match status" value="1"/>
</dbReference>
<dbReference type="VEuPathDB" id="FungiDB:PC110_g14886"/>
<gene>
    <name evidence="7" type="ORF">JG687_00010040</name>
</gene>
<proteinExistence type="inferred from homology"/>
<feature type="region of interest" description="Disordered" evidence="2">
    <location>
        <begin position="139"/>
        <end position="203"/>
    </location>
</feature>
<evidence type="ECO:0000256" key="1">
    <source>
        <dbReference type="ARBA" id="ARBA00006281"/>
    </source>
</evidence>
<sequence length="643" mass="68943">MKLALQICALSSLFLQCDARPSFVALIPNGNGVTGVAALGHVNAAGGGRTNPFGEAFGAAGREWTKELCEADSDGDGATNGEELGDSCCTWTPSAGFGASSSSALPTHPGVANSFSTEQLAAMTCGGEADLNAVASSGAASSTSSMSGSGSQALTSSSFGSSSSSNSGSFDDVVAPELQPRFSPGPKLDQTSPTPATSDTESLKASCTHSVLVAAMDGTDGDQRADLFSRVLHGAEHTTPNDATSDNSSAAIGGFLVCLDVPAATEFGVDYEVFRTGPKFQGVKFLPLGIHFVLFRSREQEHGIRQGFFVNVERHAQVTVREWSLEKEELGPPRPGLNVENLERAVLSFQLDSGLGPYPKQHLKTWQRLSNFISASVLQRCGVDFGAILLPGDAVEDAATSSKAQDGVIPYFPDLPRTVRFTALQKTRTDLSAEARTAYHFDRSEKLEELIETEFAGDWKELIGELQLSFLVFLQLSSLAALEQWKQFIALMCSCEQALSSHVLLFLAFIKLFRTQLEQIPEDFFQDETTSVNFLRPCLLSLLELIEDDDAPPQLRQKAFHLRQLLVSRFHWDVTAELELDEFAPVIVPEEELSGAAAAATMPHEADTISSLLPLPPAASAELRRQQEEERANAAIAAAFLGN</sequence>
<feature type="domain" description="AAR2 C-terminal" evidence="4">
    <location>
        <begin position="424"/>
        <end position="574"/>
    </location>
</feature>